<keyword evidence="1 3" id="KW-0238">DNA-binding</keyword>
<reference evidence="3 4" key="1">
    <citation type="submission" date="2020-08" db="EMBL/GenBank/DDBJ databases">
        <title>Genomic Encyclopedia of Type Strains, Phase III (KMG-III): the genomes of soil and plant-associated and newly described type strains.</title>
        <authorList>
            <person name="Whitman W."/>
        </authorList>
    </citation>
    <scope>NUCLEOTIDE SEQUENCE [LARGE SCALE GENOMIC DNA]</scope>
    <source>
        <strain evidence="3 4">CECT 3273</strain>
    </source>
</reference>
<dbReference type="EMBL" id="JACHJI010000035">
    <property type="protein sequence ID" value="MBB4903608.1"/>
    <property type="molecule type" value="Genomic_DNA"/>
</dbReference>
<dbReference type="Gene3D" id="1.10.1660.10">
    <property type="match status" value="1"/>
</dbReference>
<dbReference type="Pfam" id="PF13411">
    <property type="entry name" value="MerR_1"/>
    <property type="match status" value="1"/>
</dbReference>
<dbReference type="PROSITE" id="PS00552">
    <property type="entry name" value="HTH_MERR_1"/>
    <property type="match status" value="1"/>
</dbReference>
<dbReference type="PROSITE" id="PS50937">
    <property type="entry name" value="HTH_MERR_2"/>
    <property type="match status" value="1"/>
</dbReference>
<dbReference type="PANTHER" id="PTHR30204">
    <property type="entry name" value="REDOX-CYCLING DRUG-SENSING TRANSCRIPTIONAL ACTIVATOR SOXR"/>
    <property type="match status" value="1"/>
</dbReference>
<keyword evidence="4" id="KW-1185">Reference proteome</keyword>
<dbReference type="GO" id="GO:0003700">
    <property type="term" value="F:DNA-binding transcription factor activity"/>
    <property type="evidence" value="ECO:0007669"/>
    <property type="project" value="InterPro"/>
</dbReference>
<evidence type="ECO:0000313" key="4">
    <source>
        <dbReference type="Proteomes" id="UP000579523"/>
    </source>
</evidence>
<dbReference type="PRINTS" id="PR00040">
    <property type="entry name" value="HTHMERR"/>
</dbReference>
<dbReference type="InterPro" id="IPR009061">
    <property type="entry name" value="DNA-bd_dom_put_sf"/>
</dbReference>
<dbReference type="SUPFAM" id="SSF46955">
    <property type="entry name" value="Putative DNA-binding domain"/>
    <property type="match status" value="1"/>
</dbReference>
<dbReference type="CDD" id="cd01282">
    <property type="entry name" value="HTH_MerR-like_sg3"/>
    <property type="match status" value="1"/>
</dbReference>
<dbReference type="GO" id="GO:0003677">
    <property type="term" value="F:DNA binding"/>
    <property type="evidence" value="ECO:0007669"/>
    <property type="project" value="UniProtKB-KW"/>
</dbReference>
<comment type="caution">
    <text evidence="3">The sequence shown here is derived from an EMBL/GenBank/DDBJ whole genome shotgun (WGS) entry which is preliminary data.</text>
</comment>
<gene>
    <name evidence="3" type="ORF">FHS37_007705</name>
</gene>
<dbReference type="PANTHER" id="PTHR30204:SF93">
    <property type="entry name" value="HTH MERR-TYPE DOMAIN-CONTAINING PROTEIN"/>
    <property type="match status" value="1"/>
</dbReference>
<name>A0A7W7PYM2_9ACTN</name>
<sequence length="137" mass="15047">MSESNLCAGSHMFIGELSRRTGVSTRSLRYYEQQGLLRPQRRASGYREFDESDVATVRRIRILLAAGLNTDLIREVLPCMADEGAILAPTCEEMAQDLKAERERLGRSIEQLQAAHAMLGSIIHAGGPATVRADCDG</sequence>
<dbReference type="InterPro" id="IPR047057">
    <property type="entry name" value="MerR_fam"/>
</dbReference>
<dbReference type="InterPro" id="IPR000551">
    <property type="entry name" value="MerR-type_HTH_dom"/>
</dbReference>
<accession>A0A7W7PYM2</accession>
<evidence type="ECO:0000256" key="1">
    <source>
        <dbReference type="ARBA" id="ARBA00023125"/>
    </source>
</evidence>
<organism evidence="3 4">
    <name type="scientific">Streptomyces griseomycini</name>
    <dbReference type="NCBI Taxonomy" id="66895"/>
    <lineage>
        <taxon>Bacteria</taxon>
        <taxon>Bacillati</taxon>
        <taxon>Actinomycetota</taxon>
        <taxon>Actinomycetes</taxon>
        <taxon>Kitasatosporales</taxon>
        <taxon>Streptomycetaceae</taxon>
        <taxon>Streptomyces</taxon>
    </lineage>
</organism>
<dbReference type="Proteomes" id="UP000579523">
    <property type="component" value="Unassembled WGS sequence"/>
</dbReference>
<dbReference type="SMART" id="SM00422">
    <property type="entry name" value="HTH_MERR"/>
    <property type="match status" value="1"/>
</dbReference>
<dbReference type="AlphaFoldDB" id="A0A7W7PYM2"/>
<evidence type="ECO:0000259" key="2">
    <source>
        <dbReference type="PROSITE" id="PS50937"/>
    </source>
</evidence>
<feature type="domain" description="HTH merR-type" evidence="2">
    <location>
        <begin position="11"/>
        <end position="79"/>
    </location>
</feature>
<protein>
    <submittedName>
        <fullName evidence="3">DNA-binding transcriptional MerR regulator</fullName>
    </submittedName>
</protein>
<proteinExistence type="predicted"/>
<evidence type="ECO:0000313" key="3">
    <source>
        <dbReference type="EMBL" id="MBB4903608.1"/>
    </source>
</evidence>